<name>A0AAV0AJ24_PHAPC</name>
<evidence type="ECO:0000259" key="2">
    <source>
        <dbReference type="PROSITE" id="PS50191"/>
    </source>
</evidence>
<dbReference type="Gene3D" id="3.40.525.10">
    <property type="entry name" value="CRAL-TRIO lipid binding domain"/>
    <property type="match status" value="1"/>
</dbReference>
<dbReference type="CDD" id="cd00170">
    <property type="entry name" value="SEC14"/>
    <property type="match status" value="1"/>
</dbReference>
<dbReference type="AlphaFoldDB" id="A0AAV0AJ24"/>
<proteinExistence type="predicted"/>
<dbReference type="Pfam" id="PF00650">
    <property type="entry name" value="CRAL_TRIO"/>
    <property type="match status" value="1"/>
</dbReference>
<reference evidence="3" key="1">
    <citation type="submission" date="2022-06" db="EMBL/GenBank/DDBJ databases">
        <authorList>
            <consortium name="SYNGENTA / RWTH Aachen University"/>
        </authorList>
    </citation>
    <scope>NUCLEOTIDE SEQUENCE</scope>
</reference>
<dbReference type="SMART" id="SM00516">
    <property type="entry name" value="SEC14"/>
    <property type="match status" value="1"/>
</dbReference>
<dbReference type="InterPro" id="IPR052578">
    <property type="entry name" value="PI_Transfer_CRAL-TRIO"/>
</dbReference>
<feature type="region of interest" description="Disordered" evidence="1">
    <location>
        <begin position="1"/>
        <end position="25"/>
    </location>
</feature>
<gene>
    <name evidence="3" type="ORF">PPACK8108_LOCUS2989</name>
</gene>
<dbReference type="PANTHER" id="PTHR45824">
    <property type="entry name" value="GH16843P"/>
    <property type="match status" value="1"/>
</dbReference>
<protein>
    <submittedName>
        <fullName evidence="3">Cral trio domain-containing protein</fullName>
    </submittedName>
</protein>
<dbReference type="Pfam" id="PF03765">
    <property type="entry name" value="CRAL_TRIO_N"/>
    <property type="match status" value="1"/>
</dbReference>
<feature type="non-terminal residue" evidence="3">
    <location>
        <position position="278"/>
    </location>
</feature>
<keyword evidence="4" id="KW-1185">Reference proteome</keyword>
<dbReference type="InterPro" id="IPR036273">
    <property type="entry name" value="CRAL/TRIO_N_dom_sf"/>
</dbReference>
<organism evidence="3 4">
    <name type="scientific">Phakopsora pachyrhizi</name>
    <name type="common">Asian soybean rust disease fungus</name>
    <dbReference type="NCBI Taxonomy" id="170000"/>
    <lineage>
        <taxon>Eukaryota</taxon>
        <taxon>Fungi</taxon>
        <taxon>Dikarya</taxon>
        <taxon>Basidiomycota</taxon>
        <taxon>Pucciniomycotina</taxon>
        <taxon>Pucciniomycetes</taxon>
        <taxon>Pucciniales</taxon>
        <taxon>Phakopsoraceae</taxon>
        <taxon>Phakopsora</taxon>
    </lineage>
</organism>
<dbReference type="PANTHER" id="PTHR45824:SF29">
    <property type="entry name" value="GH16843P"/>
    <property type="match status" value="1"/>
</dbReference>
<dbReference type="SUPFAM" id="SSF46938">
    <property type="entry name" value="CRAL/TRIO N-terminal domain"/>
    <property type="match status" value="1"/>
</dbReference>
<dbReference type="InterPro" id="IPR001251">
    <property type="entry name" value="CRAL-TRIO_dom"/>
</dbReference>
<sequence>MDRTSFRPNADDQDDDWSKSSSPLSESERCFCSRECLLRILTATRFDLEKSITRLEQTLIWRRQYGVDQIELEIVSKESETGKQFVLGYDRQSRPCLYMFPQRQNTKPSADQIKLVVWSLERTIDLMPPGVENLSLIIDFGSNHSASTTTVYQAKEVIKILQTYYCERLGKAICINVPWVFWGFYKLVKPFLDSRTAEKIEFDPVLTDLVPAEQLPKEPFGGDLDFEYDHGSYFSLLVKLTDQRRKDILERYQRFGENKIGVSEALLRGREPEVETRP</sequence>
<dbReference type="Proteomes" id="UP001153365">
    <property type="component" value="Unassembled WGS sequence"/>
</dbReference>
<dbReference type="PROSITE" id="PS50191">
    <property type="entry name" value="CRAL_TRIO"/>
    <property type="match status" value="1"/>
</dbReference>
<accession>A0AAV0AJ24</accession>
<evidence type="ECO:0000313" key="4">
    <source>
        <dbReference type="Proteomes" id="UP001153365"/>
    </source>
</evidence>
<dbReference type="InterPro" id="IPR036865">
    <property type="entry name" value="CRAL-TRIO_dom_sf"/>
</dbReference>
<feature type="domain" description="CRAL-TRIO" evidence="2">
    <location>
        <begin position="74"/>
        <end position="228"/>
    </location>
</feature>
<dbReference type="InterPro" id="IPR011074">
    <property type="entry name" value="CRAL/TRIO_N_dom"/>
</dbReference>
<comment type="caution">
    <text evidence="3">The sequence shown here is derived from an EMBL/GenBank/DDBJ whole genome shotgun (WGS) entry which is preliminary data.</text>
</comment>
<evidence type="ECO:0000313" key="3">
    <source>
        <dbReference type="EMBL" id="CAH7668477.1"/>
    </source>
</evidence>
<dbReference type="EMBL" id="CALTRL010000529">
    <property type="protein sequence ID" value="CAH7668477.1"/>
    <property type="molecule type" value="Genomic_DNA"/>
</dbReference>
<dbReference type="SUPFAM" id="SSF52087">
    <property type="entry name" value="CRAL/TRIO domain"/>
    <property type="match status" value="1"/>
</dbReference>
<evidence type="ECO:0000256" key="1">
    <source>
        <dbReference type="SAM" id="MobiDB-lite"/>
    </source>
</evidence>
<dbReference type="GO" id="GO:0008526">
    <property type="term" value="F:phosphatidylinositol transfer activity"/>
    <property type="evidence" value="ECO:0007669"/>
    <property type="project" value="TreeGrafter"/>
</dbReference>